<name>A0ABT7C0I9_9CYAN</name>
<feature type="region of interest" description="Disordered" evidence="3">
    <location>
        <begin position="1"/>
        <end position="21"/>
    </location>
</feature>
<keyword evidence="6" id="KW-1185">Reference proteome</keyword>
<dbReference type="SUPFAM" id="SSF63829">
    <property type="entry name" value="Calcium-dependent phosphotriesterase"/>
    <property type="match status" value="1"/>
</dbReference>
<comment type="similarity">
    <text evidence="1">Belongs to the SMP-30/CGR1 family.</text>
</comment>
<dbReference type="PANTHER" id="PTHR47572">
    <property type="entry name" value="LIPOPROTEIN-RELATED"/>
    <property type="match status" value="1"/>
</dbReference>
<dbReference type="InterPro" id="IPR011042">
    <property type="entry name" value="6-blade_b-propeller_TolB-like"/>
</dbReference>
<feature type="compositionally biased region" description="Polar residues" evidence="3">
    <location>
        <begin position="9"/>
        <end position="21"/>
    </location>
</feature>
<dbReference type="Gene3D" id="2.120.10.30">
    <property type="entry name" value="TolB, C-terminal domain"/>
    <property type="match status" value="1"/>
</dbReference>
<dbReference type="Pfam" id="PF08450">
    <property type="entry name" value="SGL"/>
    <property type="match status" value="1"/>
</dbReference>
<organism evidence="5 6">
    <name type="scientific">Roseofilum casamattae BLCC-M143</name>
    <dbReference type="NCBI Taxonomy" id="3022442"/>
    <lineage>
        <taxon>Bacteria</taxon>
        <taxon>Bacillati</taxon>
        <taxon>Cyanobacteriota</taxon>
        <taxon>Cyanophyceae</taxon>
        <taxon>Desertifilales</taxon>
        <taxon>Desertifilaceae</taxon>
        <taxon>Roseofilum</taxon>
        <taxon>Roseofilum casamattae</taxon>
    </lineage>
</organism>
<gene>
    <name evidence="5" type="ORF">PMH09_17390</name>
</gene>
<accession>A0ABT7C0I9</accession>
<evidence type="ECO:0000259" key="4">
    <source>
        <dbReference type="Pfam" id="PF08450"/>
    </source>
</evidence>
<evidence type="ECO:0000313" key="6">
    <source>
        <dbReference type="Proteomes" id="UP001232992"/>
    </source>
</evidence>
<dbReference type="Proteomes" id="UP001232992">
    <property type="component" value="Unassembled WGS sequence"/>
</dbReference>
<evidence type="ECO:0000256" key="2">
    <source>
        <dbReference type="ARBA" id="ARBA00022801"/>
    </source>
</evidence>
<feature type="domain" description="SMP-30/Gluconolactonase/LRE-like region" evidence="4">
    <location>
        <begin position="38"/>
        <end position="279"/>
    </location>
</feature>
<dbReference type="InterPro" id="IPR013658">
    <property type="entry name" value="SGL"/>
</dbReference>
<dbReference type="InterPro" id="IPR051262">
    <property type="entry name" value="SMP-30/CGR1_Lactonase"/>
</dbReference>
<reference evidence="5 6" key="1">
    <citation type="submission" date="2023-01" db="EMBL/GenBank/DDBJ databases">
        <title>Novel diversity within Roseofilum (Cyanobacteria; Desertifilaceae) from marine benthic mats with descriptions of four novel species.</title>
        <authorList>
            <person name="Wang Y."/>
            <person name="Berthold D.E."/>
            <person name="Hu J."/>
            <person name="Lefler F.W."/>
            <person name="Laughinghouse H.D. IV."/>
        </authorList>
    </citation>
    <scope>NUCLEOTIDE SEQUENCE [LARGE SCALE GENOMIC DNA]</scope>
    <source>
        <strain evidence="5 6">BLCC-M143</strain>
    </source>
</reference>
<dbReference type="EMBL" id="JAQOSQ010000023">
    <property type="protein sequence ID" value="MDJ1184965.1"/>
    <property type="molecule type" value="Genomic_DNA"/>
</dbReference>
<keyword evidence="2" id="KW-0378">Hydrolase</keyword>
<sequence>MSIAPITKDSIQIASDENNPSDRANEIEKIASGFEFVEGPLWHPDGFLLFSDIPADTIYQWSPDRPVRIFRQPSGRANGNAFDREGRLITAEHKTRRLSRTLDTGEIITLVERYQNKRLNSPNDLAIKSDGSIYFTDPPYGIKPDEEELGFSGVYRLSADGTITLLTKEFERPNGIIFSPDETKLYVNDSRQGLIRVFAVKSDGTLGRSRVFARFHDNGKEGVPDGMAIDRQGNVYSTGPGGVWVFSPSGQWLGTLPVPEVPSNVTWGDRDNNTLYITARHSIYRIRFTGDRAKKTPQRGSQGGNHQGASTIPLSRERRSRSGKLPQKFEDVQWQSITTVISDSPNHLDRNQDCPGCC</sequence>
<dbReference type="RefSeq" id="WP_283759618.1">
    <property type="nucleotide sequence ID" value="NZ_JAQOSQ010000023.1"/>
</dbReference>
<feature type="region of interest" description="Disordered" evidence="3">
    <location>
        <begin position="290"/>
        <end position="329"/>
    </location>
</feature>
<evidence type="ECO:0000256" key="3">
    <source>
        <dbReference type="SAM" id="MobiDB-lite"/>
    </source>
</evidence>
<protein>
    <submittedName>
        <fullName evidence="5">SMP-30/gluconolactonase/LRE family protein</fullName>
    </submittedName>
</protein>
<proteinExistence type="inferred from homology"/>
<dbReference type="PANTHER" id="PTHR47572:SF4">
    <property type="entry name" value="LACTONASE DRP35"/>
    <property type="match status" value="1"/>
</dbReference>
<comment type="caution">
    <text evidence="5">The sequence shown here is derived from an EMBL/GenBank/DDBJ whole genome shotgun (WGS) entry which is preliminary data.</text>
</comment>
<evidence type="ECO:0000313" key="5">
    <source>
        <dbReference type="EMBL" id="MDJ1184965.1"/>
    </source>
</evidence>
<evidence type="ECO:0000256" key="1">
    <source>
        <dbReference type="ARBA" id="ARBA00008853"/>
    </source>
</evidence>